<evidence type="ECO:0000256" key="3">
    <source>
        <dbReference type="ARBA" id="ARBA00023002"/>
    </source>
</evidence>
<dbReference type="Proteomes" id="UP000465812">
    <property type="component" value="Chromosome"/>
</dbReference>
<proteinExistence type="predicted"/>
<dbReference type="RefSeq" id="WP_197748066.1">
    <property type="nucleotide sequence ID" value="NZ_AP022590.1"/>
</dbReference>
<keyword evidence="1" id="KW-0285">Flavoprotein</keyword>
<dbReference type="PANTHER" id="PTHR23026:SF90">
    <property type="entry name" value="IODOTYROSINE DEIODINASE 1"/>
    <property type="match status" value="1"/>
</dbReference>
<evidence type="ECO:0000256" key="2">
    <source>
        <dbReference type="ARBA" id="ARBA00022643"/>
    </source>
</evidence>
<feature type="domain" description="Nitroreductase" evidence="4">
    <location>
        <begin position="24"/>
        <end position="187"/>
    </location>
</feature>
<dbReference type="InterPro" id="IPR050627">
    <property type="entry name" value="Nitroreductase/BluB"/>
</dbReference>
<keyword evidence="3" id="KW-0560">Oxidoreductase</keyword>
<evidence type="ECO:0000313" key="5">
    <source>
        <dbReference type="EMBL" id="BBY38084.1"/>
    </source>
</evidence>
<name>A0ABM7JR91_MYCNT</name>
<evidence type="ECO:0000256" key="1">
    <source>
        <dbReference type="ARBA" id="ARBA00022630"/>
    </source>
</evidence>
<evidence type="ECO:0000313" key="6">
    <source>
        <dbReference type="Proteomes" id="UP000465812"/>
    </source>
</evidence>
<accession>A0ABM7JR91</accession>
<dbReference type="CDD" id="cd02062">
    <property type="entry name" value="Nitro_FMN_reductase"/>
    <property type="match status" value="1"/>
</dbReference>
<gene>
    <name evidence="5" type="ORF">MMAN_22180</name>
</gene>
<evidence type="ECO:0000259" key="4">
    <source>
        <dbReference type="Pfam" id="PF00881"/>
    </source>
</evidence>
<dbReference type="Gene3D" id="3.40.109.10">
    <property type="entry name" value="NADH Oxidase"/>
    <property type="match status" value="1"/>
</dbReference>
<reference evidence="5 6" key="1">
    <citation type="journal article" date="2019" name="Emerg. Microbes Infect.">
        <title>Comprehensive subspecies identification of 175 nontuberculous mycobacteria species based on 7547 genomic profiles.</title>
        <authorList>
            <person name="Matsumoto Y."/>
            <person name="Kinjo T."/>
            <person name="Motooka D."/>
            <person name="Nabeya D."/>
            <person name="Jung N."/>
            <person name="Uechi K."/>
            <person name="Horii T."/>
            <person name="Iida T."/>
            <person name="Fujita J."/>
            <person name="Nakamura S."/>
        </authorList>
    </citation>
    <scope>NUCLEOTIDE SEQUENCE [LARGE SCALE GENOMIC DNA]</scope>
    <source>
        <strain evidence="5 6">JCM 18113</strain>
    </source>
</reference>
<protein>
    <submittedName>
        <fullName evidence="5">Nitroreductase</fullName>
    </submittedName>
</protein>
<dbReference type="InterPro" id="IPR000415">
    <property type="entry name" value="Nitroreductase-like"/>
</dbReference>
<dbReference type="SUPFAM" id="SSF55469">
    <property type="entry name" value="FMN-dependent nitroreductase-like"/>
    <property type="match status" value="1"/>
</dbReference>
<dbReference type="PANTHER" id="PTHR23026">
    <property type="entry name" value="NADPH NITROREDUCTASE"/>
    <property type="match status" value="1"/>
</dbReference>
<organism evidence="5 6">
    <name type="scientific">Mycobacterium mantenii</name>
    <dbReference type="NCBI Taxonomy" id="560555"/>
    <lineage>
        <taxon>Bacteria</taxon>
        <taxon>Bacillati</taxon>
        <taxon>Actinomycetota</taxon>
        <taxon>Actinomycetes</taxon>
        <taxon>Mycobacteriales</taxon>
        <taxon>Mycobacteriaceae</taxon>
        <taxon>Mycobacterium</taxon>
        <taxon>Mycobacterium avium complex (MAC)</taxon>
    </lineage>
</organism>
<keyword evidence="6" id="KW-1185">Reference proteome</keyword>
<keyword evidence="2" id="KW-0288">FMN</keyword>
<dbReference type="EMBL" id="AP022590">
    <property type="protein sequence ID" value="BBY38084.1"/>
    <property type="molecule type" value="Genomic_DNA"/>
</dbReference>
<sequence>MTSHDDNLTGAGPIETLEAMGTARAMRYFRPEPVPDSLVEKVIWAGTRASSANNCQPWDFVVVQASDVRARLGALFAPLGSAAVAQSVAEPTARRTVAGAMNLLATLGEVPVLIFVCGQNNYPEQAPDPTFMYSAVYAAAQNMVVAARALGLGAAFTTFHRFAEADVRKILAVPDDRYIAVTIPLGWPARPFGPLTRRPVEDVLHHDRW</sequence>
<dbReference type="InterPro" id="IPR029479">
    <property type="entry name" value="Nitroreductase"/>
</dbReference>
<dbReference type="Pfam" id="PF00881">
    <property type="entry name" value="Nitroreductase"/>
    <property type="match status" value="1"/>
</dbReference>